<dbReference type="OrthoDB" id="9792003at2"/>
<dbReference type="Proteomes" id="UP000301309">
    <property type="component" value="Unassembled WGS sequence"/>
</dbReference>
<comment type="caution">
    <text evidence="2">The sequence shown here is derived from an EMBL/GenBank/DDBJ whole genome shotgun (WGS) entry which is preliminary data.</text>
</comment>
<dbReference type="AlphaFoldDB" id="A0A4D4LI77"/>
<keyword evidence="3" id="KW-1185">Reference proteome</keyword>
<evidence type="ECO:0008006" key="4">
    <source>
        <dbReference type="Google" id="ProtNLM"/>
    </source>
</evidence>
<feature type="region of interest" description="Disordered" evidence="1">
    <location>
        <begin position="99"/>
        <end position="125"/>
    </location>
</feature>
<proteinExistence type="predicted"/>
<protein>
    <recommendedName>
        <fullName evidence="4">Short-chain dehydrogenase/reductase SDR</fullName>
    </recommendedName>
</protein>
<evidence type="ECO:0000256" key="1">
    <source>
        <dbReference type="SAM" id="MobiDB-lite"/>
    </source>
</evidence>
<gene>
    <name evidence="2" type="ORF">SVIO_096090</name>
</gene>
<name>A0A4D4LI77_STRVO</name>
<sequence length="125" mass="13471">MRLELAGSGVDVVLAEPAAVVTSFGANRMPVEVTGAPYRDLTDRAFRFLQSMRGVTLSAQEAAEAIADLVHRDDPPLRVPIGPDGARLVAQRRTVGDEEFERSVLDGLGDPEPVDRLGNPPRDHS</sequence>
<reference evidence="2 3" key="1">
    <citation type="journal article" date="2020" name="Int. J. Syst. Evol. Microbiol.">
        <title>Reclassification of Streptomyces castelarensis and Streptomyces sporoclivatus as later heterotypic synonyms of Streptomyces antimycoticus.</title>
        <authorList>
            <person name="Komaki H."/>
            <person name="Tamura T."/>
        </authorList>
    </citation>
    <scope>NUCLEOTIDE SEQUENCE [LARGE SCALE GENOMIC DNA]</scope>
    <source>
        <strain evidence="2 3">NBRC 13459</strain>
    </source>
</reference>
<evidence type="ECO:0000313" key="3">
    <source>
        <dbReference type="Proteomes" id="UP000301309"/>
    </source>
</evidence>
<dbReference type="EMBL" id="BJHW01000002">
    <property type="protein sequence ID" value="GDY58986.1"/>
    <property type="molecule type" value="Genomic_DNA"/>
</dbReference>
<evidence type="ECO:0000313" key="2">
    <source>
        <dbReference type="EMBL" id="GDY58986.1"/>
    </source>
</evidence>
<accession>A0A4D4LI77</accession>
<organism evidence="2 3">
    <name type="scientific">Streptomyces violaceusniger</name>
    <dbReference type="NCBI Taxonomy" id="68280"/>
    <lineage>
        <taxon>Bacteria</taxon>
        <taxon>Bacillati</taxon>
        <taxon>Actinomycetota</taxon>
        <taxon>Actinomycetes</taxon>
        <taxon>Kitasatosporales</taxon>
        <taxon>Streptomycetaceae</taxon>
        <taxon>Streptomyces</taxon>
        <taxon>Streptomyces violaceusniger group</taxon>
    </lineage>
</organism>
<dbReference type="Gene3D" id="3.40.50.720">
    <property type="entry name" value="NAD(P)-binding Rossmann-like Domain"/>
    <property type="match status" value="1"/>
</dbReference>